<evidence type="ECO:0000313" key="5">
    <source>
        <dbReference type="EMBL" id="MTV00681.1"/>
    </source>
</evidence>
<dbReference type="Proteomes" id="UP000286260">
    <property type="component" value="Unassembled WGS sequence"/>
</dbReference>
<evidence type="ECO:0000313" key="9">
    <source>
        <dbReference type="Proteomes" id="UP000448908"/>
    </source>
</evidence>
<evidence type="ECO:0000313" key="7">
    <source>
        <dbReference type="Proteomes" id="UP000286260"/>
    </source>
</evidence>
<dbReference type="Proteomes" id="UP001055114">
    <property type="component" value="Unassembled WGS sequence"/>
</dbReference>
<dbReference type="Proteomes" id="UP000482671">
    <property type="component" value="Unassembled WGS sequence"/>
</dbReference>
<dbReference type="SUPFAM" id="SSF51430">
    <property type="entry name" value="NAD(P)-linked oxidoreductase"/>
    <property type="match status" value="1"/>
</dbReference>
<dbReference type="InterPro" id="IPR053135">
    <property type="entry name" value="AKR2_Oxidoreductase"/>
</dbReference>
<dbReference type="Proteomes" id="UP000448908">
    <property type="component" value="Unassembled WGS sequence"/>
</dbReference>
<dbReference type="EMBL" id="WNDD01000002">
    <property type="protein sequence ID" value="MTV00681.1"/>
    <property type="molecule type" value="Genomic_DNA"/>
</dbReference>
<evidence type="ECO:0000313" key="10">
    <source>
        <dbReference type="Proteomes" id="UP000482671"/>
    </source>
</evidence>
<organism evidence="6 7">
    <name type="scientific">Parabacteroides merdae</name>
    <dbReference type="NCBI Taxonomy" id="46503"/>
    <lineage>
        <taxon>Bacteria</taxon>
        <taxon>Pseudomonadati</taxon>
        <taxon>Bacteroidota</taxon>
        <taxon>Bacteroidia</taxon>
        <taxon>Bacteroidales</taxon>
        <taxon>Tannerellaceae</taxon>
        <taxon>Parabacteroides</taxon>
    </lineage>
</organism>
<accession>A0A3R6IT06</accession>
<dbReference type="Gene3D" id="3.20.20.100">
    <property type="entry name" value="NADP-dependent oxidoreductase domain"/>
    <property type="match status" value="1"/>
</dbReference>
<reference evidence="6 7" key="1">
    <citation type="submission" date="2018-08" db="EMBL/GenBank/DDBJ databases">
        <title>A genome reference for cultivated species of the human gut microbiota.</title>
        <authorList>
            <person name="Zou Y."/>
            <person name="Xue W."/>
            <person name="Luo G."/>
        </authorList>
    </citation>
    <scope>NUCLEOTIDE SEQUENCE [LARGE SCALE GENOMIC DNA]</scope>
    <source>
        <strain evidence="6 7">AM34-17</strain>
    </source>
</reference>
<comment type="caution">
    <text evidence="6">The sequence shown here is derived from an EMBL/GenBank/DDBJ whole genome shotgun (WGS) entry which is preliminary data.</text>
</comment>
<dbReference type="InterPro" id="IPR036812">
    <property type="entry name" value="NAD(P)_OxRdtase_dom_sf"/>
</dbReference>
<gene>
    <name evidence="2" type="ORF">CE91St3_12090</name>
    <name evidence="6" type="ORF">DW828_13820</name>
    <name evidence="3" type="ORF">GMD82_19885</name>
    <name evidence="4" type="ORF">GMD92_12240</name>
    <name evidence="5" type="ORF">GME02_03175</name>
</gene>
<evidence type="ECO:0000259" key="1">
    <source>
        <dbReference type="Pfam" id="PF00248"/>
    </source>
</evidence>
<dbReference type="PRINTS" id="PR00069">
    <property type="entry name" value="ALDKETRDTASE"/>
</dbReference>
<evidence type="ECO:0000313" key="2">
    <source>
        <dbReference type="EMBL" id="GKH71346.1"/>
    </source>
</evidence>
<name>A0A3R6IT06_9BACT</name>
<dbReference type="Proteomes" id="UP000434916">
    <property type="component" value="Unassembled WGS sequence"/>
</dbReference>
<dbReference type="EMBL" id="WNDA01000019">
    <property type="protein sequence ID" value="MTU69821.1"/>
    <property type="molecule type" value="Genomic_DNA"/>
</dbReference>
<dbReference type="PANTHER" id="PTHR43312">
    <property type="entry name" value="D-THREO-ALDOSE 1-DEHYDROGENASE"/>
    <property type="match status" value="1"/>
</dbReference>
<evidence type="ECO:0000313" key="3">
    <source>
        <dbReference type="EMBL" id="MTU41662.1"/>
    </source>
</evidence>
<dbReference type="EMBL" id="WNCN01000044">
    <property type="protein sequence ID" value="MTU41662.1"/>
    <property type="molecule type" value="Genomic_DNA"/>
</dbReference>
<dbReference type="PANTHER" id="PTHR43312:SF1">
    <property type="entry name" value="NADP-DEPENDENT OXIDOREDUCTASE DOMAIN-CONTAINING PROTEIN"/>
    <property type="match status" value="1"/>
</dbReference>
<evidence type="ECO:0000313" key="4">
    <source>
        <dbReference type="EMBL" id="MTU69821.1"/>
    </source>
</evidence>
<dbReference type="CDD" id="cd19100">
    <property type="entry name" value="AKR_unchar"/>
    <property type="match status" value="1"/>
</dbReference>
<dbReference type="InterPro" id="IPR020471">
    <property type="entry name" value="AKR"/>
</dbReference>
<dbReference type="EMBL" id="QSII01000020">
    <property type="protein sequence ID" value="RHC82626.1"/>
    <property type="molecule type" value="Genomic_DNA"/>
</dbReference>
<dbReference type="GO" id="GO:0016491">
    <property type="term" value="F:oxidoreductase activity"/>
    <property type="evidence" value="ECO:0007669"/>
    <property type="project" value="InterPro"/>
</dbReference>
<dbReference type="Pfam" id="PF00248">
    <property type="entry name" value="Aldo_ket_red"/>
    <property type="match status" value="1"/>
</dbReference>
<dbReference type="InterPro" id="IPR023210">
    <property type="entry name" value="NADP_OxRdtase_dom"/>
</dbReference>
<keyword evidence="8" id="KW-1185">Reference proteome</keyword>
<feature type="domain" description="NADP-dependent oxidoreductase" evidence="1">
    <location>
        <begin position="53"/>
        <end position="284"/>
    </location>
</feature>
<protein>
    <submittedName>
        <fullName evidence="6">Aldo/keto reductase</fullName>
    </submittedName>
</protein>
<reference evidence="8 9" key="2">
    <citation type="journal article" date="2019" name="Nat. Med.">
        <title>A library of human gut bacterial isolates paired with longitudinal multiomics data enables mechanistic microbiome research.</title>
        <authorList>
            <person name="Poyet M."/>
            <person name="Groussin M."/>
            <person name="Gibbons S.M."/>
            <person name="Avila-Pacheco J."/>
            <person name="Jiang X."/>
            <person name="Kearney S.M."/>
            <person name="Perrotta A.R."/>
            <person name="Berdy B."/>
            <person name="Zhao S."/>
            <person name="Lieberman T.D."/>
            <person name="Swanson P.K."/>
            <person name="Smith M."/>
            <person name="Roesemann S."/>
            <person name="Alexander J.E."/>
            <person name="Rich S.A."/>
            <person name="Livny J."/>
            <person name="Vlamakis H."/>
            <person name="Clish C."/>
            <person name="Bullock K."/>
            <person name="Deik A."/>
            <person name="Scott J."/>
            <person name="Pierce K.A."/>
            <person name="Xavier R.J."/>
            <person name="Alm E.J."/>
        </authorList>
    </citation>
    <scope>NUCLEOTIDE SEQUENCE [LARGE SCALE GENOMIC DNA]</scope>
    <source>
        <strain evidence="5 10">BIOML-A11</strain>
        <strain evidence="4 9">BIOML-A16</strain>
        <strain evidence="3 8">BIOML-A29</strain>
    </source>
</reference>
<reference evidence="2" key="3">
    <citation type="submission" date="2022-01" db="EMBL/GenBank/DDBJ databases">
        <title>Novel bile acid biosynthetic pathways are enriched in the microbiome of centenarians.</title>
        <authorList>
            <person name="Sato Y."/>
            <person name="Atarashi K."/>
            <person name="Plichta R.D."/>
            <person name="Arai Y."/>
            <person name="Sasajima S."/>
            <person name="Kearney M.S."/>
            <person name="Suda W."/>
            <person name="Takeshita K."/>
            <person name="Sasaki T."/>
            <person name="Okamoto S."/>
            <person name="Skelly N.A."/>
            <person name="Okamura Y."/>
            <person name="Vlamakis H."/>
            <person name="Li Y."/>
            <person name="Tanoue T."/>
            <person name="Takei H."/>
            <person name="Nittono H."/>
            <person name="Narushima S."/>
            <person name="Irie J."/>
            <person name="Itoh H."/>
            <person name="Moriya K."/>
            <person name="Sugiura Y."/>
            <person name="Suematsu M."/>
            <person name="Moritoki N."/>
            <person name="Shibata S."/>
            <person name="Littman R.D."/>
            <person name="Fischbach A.M."/>
            <person name="Uwamino Y."/>
            <person name="Inoue T."/>
            <person name="Honda A."/>
            <person name="Hattori M."/>
            <person name="Murai T."/>
            <person name="Xavier J.R."/>
            <person name="Hirose N."/>
            <person name="Honda K."/>
        </authorList>
    </citation>
    <scope>NUCLEOTIDE SEQUENCE</scope>
    <source>
        <strain evidence="2">CE91-St3</strain>
    </source>
</reference>
<proteinExistence type="predicted"/>
<sequence length="295" mass="33073">MDRRKFIQTGIAGVAGLSLVRTGLANIQMTVPSDISVDRVKLGKTGLKVSRIAMGTGTKGWNYQSNQTRLGLDNFVKIARHGYERGIRFFDMADMYGSQPFVGKALKELPREKLTLMTKMWTYDEGSEKRESVSKTLDRFRQEVGTDYFDILLLHCMTKGDWAETRKFYMDGLAKAKQDGIVKAVGVSCHNWEALVEAVDNPWCDVILARLNPFQSHMDGTVEAVNELLGKARKKGKGLIGMKIFGEGKHVSDAERERSIRFAVTESNLHCMTLGLESIAQMNDAIERVMRNARG</sequence>
<dbReference type="AlphaFoldDB" id="A0A3R6IT06"/>
<dbReference type="RefSeq" id="WP_005638808.1">
    <property type="nucleotide sequence ID" value="NZ_BAABYG010000001.1"/>
</dbReference>
<evidence type="ECO:0000313" key="6">
    <source>
        <dbReference type="EMBL" id="RHC82626.1"/>
    </source>
</evidence>
<evidence type="ECO:0000313" key="8">
    <source>
        <dbReference type="Proteomes" id="UP000434916"/>
    </source>
</evidence>
<dbReference type="EMBL" id="BQNZ01000001">
    <property type="protein sequence ID" value="GKH71346.1"/>
    <property type="molecule type" value="Genomic_DNA"/>
</dbReference>